<reference evidence="1" key="1">
    <citation type="journal article" date="2004" name="Genome Res.">
        <title>The status, quality, and expansion of the NIH full-length cDNA project: the Mammalian Gene Collection (MGC).</title>
        <authorList>
            <consortium name="The MGC Project Team"/>
            <person name="Gerhard D.S."/>
            <person name="Wagner L."/>
            <person name="Feingold E.A."/>
            <person name="Shenmen C.M."/>
            <person name="Grouse L.H."/>
            <person name="Schuler G."/>
            <person name="Klein S.L."/>
            <person name="Old S."/>
            <person name="Rasooly R."/>
            <person name="Good P."/>
            <person name="Guyer M."/>
            <person name="Peck A.M."/>
            <person name="Derge J.G."/>
            <person name="Lipman D."/>
            <person name="Collins F.S."/>
            <person name="Jang W."/>
            <person name="Sherry S."/>
            <person name="Feolo M."/>
            <person name="Misquitta L."/>
            <person name="Lee E."/>
            <person name="Rotmistrovsky K."/>
            <person name="Greenhut S.F."/>
            <person name="Schaefer C.F."/>
            <person name="Buetow K."/>
            <person name="Bonner T.I."/>
            <person name="Haussler D."/>
            <person name="Kent J."/>
            <person name="Kiekhaus M."/>
            <person name="Furey T."/>
            <person name="Brent M."/>
            <person name="Prange C."/>
            <person name="Schreiber K."/>
            <person name="Shapiro N."/>
            <person name="Bhat N.K."/>
            <person name="Hopkins R.F."/>
            <person name="Hsie F."/>
            <person name="Driscoll T."/>
            <person name="Soares M.B."/>
            <person name="Casavant T.L."/>
            <person name="Scheetz T.E."/>
            <person name="Brown-stein M.J."/>
            <person name="Usdin T.B."/>
            <person name="Toshiyuki S."/>
            <person name="Carninci P."/>
            <person name="Piao Y."/>
            <person name="Dudekula D.B."/>
            <person name="Ko M.S."/>
            <person name="Kawakami K."/>
            <person name="Suzuki Y."/>
            <person name="Sugano S."/>
            <person name="Gruber C.E."/>
            <person name="Smith M.R."/>
            <person name="Simmons B."/>
            <person name="Moore T."/>
            <person name="Waterman R."/>
            <person name="Johnson S.L."/>
            <person name="Ruan Y."/>
            <person name="Wei C.L."/>
            <person name="Mathavan S."/>
            <person name="Gunaratne P.H."/>
            <person name="Wu J."/>
            <person name="Garcia A.M."/>
            <person name="Hulyk S.W."/>
            <person name="Fuh E."/>
            <person name="Yuan Y."/>
            <person name="Sneed A."/>
            <person name="Kowis C."/>
            <person name="Hodgson A."/>
            <person name="Muzny D.M."/>
            <person name="McPherson J."/>
            <person name="Gibbs R.A."/>
            <person name="Fahey J."/>
            <person name="Helton E."/>
            <person name="Ketteman M."/>
            <person name="Madan A."/>
            <person name="Rodrigues S."/>
            <person name="Sanchez A."/>
            <person name="Whiting M."/>
            <person name="Madari A."/>
            <person name="Young A.C."/>
            <person name="Wetherby K.D."/>
            <person name="Granite S.J."/>
            <person name="Kwong P.N."/>
            <person name="Brinkley C.P."/>
            <person name="Pearson R.L."/>
            <person name="Bouffard G.G."/>
            <person name="Blakesly R.W."/>
            <person name="Green E.D."/>
            <person name="Dickson M.C."/>
            <person name="Rodriguez A.C."/>
            <person name="Grimwood J."/>
            <person name="Schmutz J."/>
            <person name="Myers R.M."/>
            <person name="Butterfield Y.S."/>
            <person name="Griffith M."/>
            <person name="Griffith O.L."/>
            <person name="Krzywinski M.I."/>
            <person name="Liao N."/>
            <person name="Morin R."/>
            <person name="Morrin R."/>
            <person name="Palmquist D."/>
            <person name="Petrescu A.S."/>
            <person name="Skalska U."/>
            <person name="Smailus D.E."/>
            <person name="Stott J.M."/>
            <person name="Schnerch A."/>
            <person name="Schein J.E."/>
            <person name="Jones S.J."/>
            <person name="Holt R.A."/>
            <person name="Baross A."/>
            <person name="Marra M.A."/>
            <person name="Clifton S."/>
            <person name="Makowski K.A."/>
            <person name="Bosak S."/>
            <person name="Malek J."/>
        </authorList>
    </citation>
    <scope>NUCLEOTIDE SEQUENCE [LARGE SCALE MRNA]</scope>
    <source>
        <strain evidence="1">Mix FVB/N</strain>
        <tissue evidence="1">Mammary tumor. WAP-TGF alpha model. 7 months old</tissue>
    </source>
</reference>
<dbReference type="EMBL" id="BC027257">
    <property type="protein sequence ID" value="AAH27257.1"/>
    <property type="molecule type" value="mRNA"/>
</dbReference>
<accession>Q8R075</accession>
<evidence type="ECO:0000313" key="2">
    <source>
        <dbReference type="MGI" id="MGI:1924317"/>
    </source>
</evidence>
<dbReference type="AlphaFoldDB" id="Q8R075"/>
<proteinExistence type="evidence at transcript level"/>
<organism evidence="1">
    <name type="scientific">Mus musculus</name>
    <name type="common">Mouse</name>
    <dbReference type="NCBI Taxonomy" id="10090"/>
    <lineage>
        <taxon>Eukaryota</taxon>
        <taxon>Metazoa</taxon>
        <taxon>Chordata</taxon>
        <taxon>Craniata</taxon>
        <taxon>Vertebrata</taxon>
        <taxon>Euteleostomi</taxon>
        <taxon>Mammalia</taxon>
        <taxon>Eutheria</taxon>
        <taxon>Euarchontoglires</taxon>
        <taxon>Glires</taxon>
        <taxon>Rodentia</taxon>
        <taxon>Myomorpha</taxon>
        <taxon>Muroidea</taxon>
        <taxon>Muridae</taxon>
        <taxon>Murinae</taxon>
        <taxon>Mus</taxon>
        <taxon>Mus</taxon>
    </lineage>
</organism>
<gene>
    <name evidence="2" type="primary">Cacfd1</name>
    <name evidence="1" type="synonym">5930434B04Rik</name>
</gene>
<dbReference type="AGR" id="MGI:1924317"/>
<dbReference type="MGI" id="MGI:1924317">
    <property type="gene designation" value="Cacfd1"/>
</dbReference>
<sequence>MVVCVCRCVYTCTCTCMRTYRWVCMRVEKTNVDIRYFPQSFSACF</sequence>
<evidence type="ECO:0000313" key="1">
    <source>
        <dbReference type="EMBL" id="AAH27257.1"/>
    </source>
</evidence>
<name>Q8R075_MOUSE</name>
<protein>
    <submittedName>
        <fullName evidence="1">5930434B04Rik protein</fullName>
    </submittedName>
</protein>